<dbReference type="Proteomes" id="UP000184267">
    <property type="component" value="Unassembled WGS sequence"/>
</dbReference>
<keyword evidence="3" id="KW-1185">Reference proteome</keyword>
<protein>
    <submittedName>
        <fullName evidence="2">Uncharacterized protein</fullName>
    </submittedName>
</protein>
<gene>
    <name evidence="2" type="ORF">TRAPUB_6296</name>
</gene>
<name>A0A1M2V675_TRAPU</name>
<evidence type="ECO:0000313" key="2">
    <source>
        <dbReference type="EMBL" id="OJT03140.1"/>
    </source>
</evidence>
<comment type="caution">
    <text evidence="2">The sequence shown here is derived from an EMBL/GenBank/DDBJ whole genome shotgun (WGS) entry which is preliminary data.</text>
</comment>
<organism evidence="2 3">
    <name type="scientific">Trametes pubescens</name>
    <name type="common">White-rot fungus</name>
    <dbReference type="NCBI Taxonomy" id="154538"/>
    <lineage>
        <taxon>Eukaryota</taxon>
        <taxon>Fungi</taxon>
        <taxon>Dikarya</taxon>
        <taxon>Basidiomycota</taxon>
        <taxon>Agaricomycotina</taxon>
        <taxon>Agaricomycetes</taxon>
        <taxon>Polyporales</taxon>
        <taxon>Polyporaceae</taxon>
        <taxon>Trametes</taxon>
    </lineage>
</organism>
<reference evidence="2 3" key="1">
    <citation type="submission" date="2016-10" db="EMBL/GenBank/DDBJ databases">
        <title>Genome sequence of the basidiomycete white-rot fungus Trametes pubescens.</title>
        <authorList>
            <person name="Makela M.R."/>
            <person name="Granchi Z."/>
            <person name="Peng M."/>
            <person name="De Vries R.P."/>
            <person name="Grigoriev I."/>
            <person name="Riley R."/>
            <person name="Hilden K."/>
        </authorList>
    </citation>
    <scope>NUCLEOTIDE SEQUENCE [LARGE SCALE GENOMIC DNA]</scope>
    <source>
        <strain evidence="2 3">FBCC735</strain>
    </source>
</reference>
<dbReference type="AlphaFoldDB" id="A0A1M2V675"/>
<evidence type="ECO:0000256" key="1">
    <source>
        <dbReference type="SAM" id="MobiDB-lite"/>
    </source>
</evidence>
<feature type="region of interest" description="Disordered" evidence="1">
    <location>
        <begin position="1"/>
        <end position="52"/>
    </location>
</feature>
<evidence type="ECO:0000313" key="3">
    <source>
        <dbReference type="Proteomes" id="UP000184267"/>
    </source>
</evidence>
<sequence>MEGVARVTGRRAAAGKKGREKVKEEKKAQDKNGGRVPRPRQPTEATASDAITAGMEEARVGKMKMKMKVNEDGSRGAHRVVVWSLYK</sequence>
<feature type="compositionally biased region" description="Basic and acidic residues" evidence="1">
    <location>
        <begin position="21"/>
        <end position="33"/>
    </location>
</feature>
<feature type="compositionally biased region" description="Low complexity" evidence="1">
    <location>
        <begin position="1"/>
        <end position="12"/>
    </location>
</feature>
<accession>A0A1M2V675</accession>
<dbReference type="EMBL" id="MNAD01001631">
    <property type="protein sequence ID" value="OJT03140.1"/>
    <property type="molecule type" value="Genomic_DNA"/>
</dbReference>
<proteinExistence type="predicted"/>